<evidence type="ECO:0000313" key="2">
    <source>
        <dbReference type="EMBL" id="MFH6772915.1"/>
    </source>
</evidence>
<name>A0ABW7N1D3_9FLAO</name>
<dbReference type="RefSeq" id="WP_344742051.1">
    <property type="nucleotide sequence ID" value="NZ_BAABAY010000007.1"/>
</dbReference>
<keyword evidence="3" id="KW-1185">Reference proteome</keyword>
<feature type="transmembrane region" description="Helical" evidence="1">
    <location>
        <begin position="40"/>
        <end position="60"/>
    </location>
</feature>
<accession>A0ABW7N1D3</accession>
<comment type="caution">
    <text evidence="2">The sequence shown here is derived from an EMBL/GenBank/DDBJ whole genome shotgun (WGS) entry which is preliminary data.</text>
</comment>
<protein>
    <submittedName>
        <fullName evidence="2">DUF308 domain-containing protein</fullName>
    </submittedName>
</protein>
<dbReference type="Pfam" id="PF03729">
    <property type="entry name" value="DUF308"/>
    <property type="match status" value="2"/>
</dbReference>
<dbReference type="Proteomes" id="UP001610100">
    <property type="component" value="Unassembled WGS sequence"/>
</dbReference>
<feature type="transmembrane region" description="Helical" evidence="1">
    <location>
        <begin position="130"/>
        <end position="149"/>
    </location>
</feature>
<dbReference type="PANTHER" id="PTHR34989:SF1">
    <property type="entry name" value="PROTEIN HDED"/>
    <property type="match status" value="1"/>
</dbReference>
<dbReference type="InterPro" id="IPR052712">
    <property type="entry name" value="Acid_resist_chaperone_HdeD"/>
</dbReference>
<keyword evidence="1" id="KW-1133">Transmembrane helix</keyword>
<feature type="transmembrane region" description="Helical" evidence="1">
    <location>
        <begin position="72"/>
        <end position="90"/>
    </location>
</feature>
<organism evidence="2 3">
    <name type="scientific">Gaetbulibacter aestuarii</name>
    <dbReference type="NCBI Taxonomy" id="1502358"/>
    <lineage>
        <taxon>Bacteria</taxon>
        <taxon>Pseudomonadati</taxon>
        <taxon>Bacteroidota</taxon>
        <taxon>Flavobacteriia</taxon>
        <taxon>Flavobacteriales</taxon>
        <taxon>Flavobacteriaceae</taxon>
        <taxon>Gaetbulibacter</taxon>
    </lineage>
</organism>
<evidence type="ECO:0000313" key="3">
    <source>
        <dbReference type="Proteomes" id="UP001610100"/>
    </source>
</evidence>
<dbReference type="InterPro" id="IPR005325">
    <property type="entry name" value="DUF308_memb"/>
</dbReference>
<sequence length="186" mass="21215">MVRTSLLTKVYTNLWWLQTLLGLAFVGFGLWIAFIPRGGYSQLNVFFASAILLTGAFEMTRAIKNRPFSKHWLWYFLGGIIDITVGLIFLANMEYDMRLEPYLLGSWIVFRGLLYLALSLDLRRIAPATWTALFFFGILITAMGILILARPELSSFTIIYATSLAFIITGIFRIILGRSLYISKLH</sequence>
<keyword evidence="1" id="KW-0812">Transmembrane</keyword>
<feature type="transmembrane region" description="Helical" evidence="1">
    <location>
        <begin position="12"/>
        <end position="34"/>
    </location>
</feature>
<proteinExistence type="predicted"/>
<gene>
    <name evidence="2" type="ORF">V8G58_13310</name>
</gene>
<feature type="transmembrane region" description="Helical" evidence="1">
    <location>
        <begin position="102"/>
        <end position="118"/>
    </location>
</feature>
<evidence type="ECO:0000256" key="1">
    <source>
        <dbReference type="SAM" id="Phobius"/>
    </source>
</evidence>
<dbReference type="PANTHER" id="PTHR34989">
    <property type="entry name" value="PROTEIN HDED"/>
    <property type="match status" value="1"/>
</dbReference>
<dbReference type="EMBL" id="JBAWKB010000005">
    <property type="protein sequence ID" value="MFH6772915.1"/>
    <property type="molecule type" value="Genomic_DNA"/>
</dbReference>
<keyword evidence="1" id="KW-0472">Membrane</keyword>
<reference evidence="2 3" key="1">
    <citation type="submission" date="2024-02" db="EMBL/GenBank/DDBJ databases">
        <title>A Gaetbulibacter species isolated from tidal flats and genomic insights of their niches.</title>
        <authorList>
            <person name="Ye Y."/>
        </authorList>
    </citation>
    <scope>NUCLEOTIDE SEQUENCE [LARGE SCALE GENOMIC DNA]</scope>
    <source>
        <strain evidence="2 3">KYW382</strain>
    </source>
</reference>
<feature type="transmembrane region" description="Helical" evidence="1">
    <location>
        <begin position="155"/>
        <end position="176"/>
    </location>
</feature>